<evidence type="ECO:0000256" key="1">
    <source>
        <dbReference type="SAM" id="SignalP"/>
    </source>
</evidence>
<evidence type="ECO:0008006" key="4">
    <source>
        <dbReference type="Google" id="ProtNLM"/>
    </source>
</evidence>
<evidence type="ECO:0000313" key="3">
    <source>
        <dbReference type="Proteomes" id="UP000823388"/>
    </source>
</evidence>
<feature type="signal peptide" evidence="1">
    <location>
        <begin position="1"/>
        <end position="17"/>
    </location>
</feature>
<sequence length="80" mass="9026">MCSLSTLLLHTVTLDWGSCHRRRRRWQRTLLPLLPSVSGWPMLVQRLRCALEVVPGVGSCGISKVWACSGRGKVDRLLVR</sequence>
<dbReference type="AlphaFoldDB" id="A0A8T0UVN5"/>
<organism evidence="2 3">
    <name type="scientific">Panicum virgatum</name>
    <name type="common">Blackwell switchgrass</name>
    <dbReference type="NCBI Taxonomy" id="38727"/>
    <lineage>
        <taxon>Eukaryota</taxon>
        <taxon>Viridiplantae</taxon>
        <taxon>Streptophyta</taxon>
        <taxon>Embryophyta</taxon>
        <taxon>Tracheophyta</taxon>
        <taxon>Spermatophyta</taxon>
        <taxon>Magnoliopsida</taxon>
        <taxon>Liliopsida</taxon>
        <taxon>Poales</taxon>
        <taxon>Poaceae</taxon>
        <taxon>PACMAD clade</taxon>
        <taxon>Panicoideae</taxon>
        <taxon>Panicodae</taxon>
        <taxon>Paniceae</taxon>
        <taxon>Panicinae</taxon>
        <taxon>Panicum</taxon>
        <taxon>Panicum sect. Hiantes</taxon>
    </lineage>
</organism>
<dbReference type="Proteomes" id="UP000823388">
    <property type="component" value="Chromosome 3K"/>
</dbReference>
<accession>A0A8T0UVN5</accession>
<gene>
    <name evidence="2" type="ORF">PVAP13_3KG382535</name>
</gene>
<proteinExistence type="predicted"/>
<comment type="caution">
    <text evidence="2">The sequence shown here is derived from an EMBL/GenBank/DDBJ whole genome shotgun (WGS) entry which is preliminary data.</text>
</comment>
<feature type="chain" id="PRO_5035824590" description="Secreted protein" evidence="1">
    <location>
        <begin position="18"/>
        <end position="80"/>
    </location>
</feature>
<dbReference type="EMBL" id="CM029041">
    <property type="protein sequence ID" value="KAG2628362.1"/>
    <property type="molecule type" value="Genomic_DNA"/>
</dbReference>
<keyword evidence="3" id="KW-1185">Reference proteome</keyword>
<reference evidence="2" key="1">
    <citation type="submission" date="2020-05" db="EMBL/GenBank/DDBJ databases">
        <title>WGS assembly of Panicum virgatum.</title>
        <authorList>
            <person name="Lovell J.T."/>
            <person name="Jenkins J."/>
            <person name="Shu S."/>
            <person name="Juenger T.E."/>
            <person name="Schmutz J."/>
        </authorList>
    </citation>
    <scope>NUCLEOTIDE SEQUENCE</scope>
    <source>
        <strain evidence="2">AP13</strain>
    </source>
</reference>
<keyword evidence="1" id="KW-0732">Signal</keyword>
<protein>
    <recommendedName>
        <fullName evidence="4">Secreted protein</fullName>
    </recommendedName>
</protein>
<name>A0A8T0UVN5_PANVG</name>
<evidence type="ECO:0000313" key="2">
    <source>
        <dbReference type="EMBL" id="KAG2628362.1"/>
    </source>
</evidence>